<keyword evidence="3 14" id="KW-1003">Cell membrane</keyword>
<dbReference type="SUPFAM" id="SSF54631">
    <property type="entry name" value="CBS-domain pair"/>
    <property type="match status" value="1"/>
</dbReference>
<evidence type="ECO:0000256" key="12">
    <source>
        <dbReference type="ARBA" id="ARBA00023122"/>
    </source>
</evidence>
<dbReference type="CDD" id="cd06164">
    <property type="entry name" value="S2P-M50_SpoIVFB_CBS"/>
    <property type="match status" value="1"/>
</dbReference>
<dbReference type="Pfam" id="PF02163">
    <property type="entry name" value="Peptidase_M50"/>
    <property type="match status" value="1"/>
</dbReference>
<dbReference type="GO" id="GO:0005886">
    <property type="term" value="C:plasma membrane"/>
    <property type="evidence" value="ECO:0007669"/>
    <property type="project" value="UniProtKB-SubCell"/>
</dbReference>
<dbReference type="OrthoDB" id="9800627at2"/>
<evidence type="ECO:0000256" key="13">
    <source>
        <dbReference type="ARBA" id="ARBA00023136"/>
    </source>
</evidence>
<reference evidence="19" key="1">
    <citation type="submission" date="2016-10" db="EMBL/GenBank/DDBJ databases">
        <authorList>
            <person name="Varghese N."/>
            <person name="Submissions S."/>
        </authorList>
    </citation>
    <scope>NUCLEOTIDE SEQUENCE [LARGE SCALE GENOMIC DNA]</scope>
    <source>
        <strain evidence="19">CGMCC 1.2747</strain>
    </source>
</reference>
<accession>A0A1G8ALV8</accession>
<sequence>MKGSFKLGKIADIGIFVHWTFSLLIMFIIFINYRAGQSATQILLSVLFILSLFITVILHELGHALAAKRYHIKTKDITLLPIGGLARLEKIPEKPIEELIVAVAGPLVNITLAVVTGIFIAIPETTDELMSQLSTGINPNNFFLNFFLVNFLLALFNLIPAFPMDGGRIIRAVLSFKMQRHVATRIAARIGQFIALGFILFGFFTTPVLVFIGIFVIIGAQVEADFTQPKFLLKGFKVHDILMKQFPKVDANETIKKAVSLVLDSQSKNFLITEAGIPVGTLNRDQIIMALTKNGENEFIYNVMDRNLVFLDGNSLLENSFEVIQLNKSRLMLVMENNEVAGVLDNENLMEFILINEVKTKITHDKKYR</sequence>
<protein>
    <recommendedName>
        <fullName evidence="14">Zinc metalloprotease</fullName>
    </recommendedName>
</protein>
<evidence type="ECO:0000256" key="16">
    <source>
        <dbReference type="PIRSR" id="PIRSR006404-2"/>
    </source>
</evidence>
<dbReference type="PANTHER" id="PTHR39188">
    <property type="entry name" value="MEMBRANE-ASSOCIATED ZINC METALLOPROTEASE M50B"/>
    <property type="match status" value="1"/>
</dbReference>
<evidence type="ECO:0000256" key="3">
    <source>
        <dbReference type="ARBA" id="ARBA00022475"/>
    </source>
</evidence>
<feature type="binding site" evidence="16">
    <location>
        <position position="59"/>
    </location>
    <ligand>
        <name>Zn(2+)</name>
        <dbReference type="ChEBI" id="CHEBI:29105"/>
        <note>catalytic</note>
    </ligand>
</feature>
<keyword evidence="7" id="KW-0677">Repeat</keyword>
<gene>
    <name evidence="18" type="ORF">SAMN04488062_10579</name>
</gene>
<dbReference type="Gene3D" id="3.10.580.10">
    <property type="entry name" value="CBS-domain"/>
    <property type="match status" value="1"/>
</dbReference>
<feature type="transmembrane region" description="Helical" evidence="14">
    <location>
        <begin position="39"/>
        <end position="59"/>
    </location>
</feature>
<keyword evidence="19" id="KW-1185">Reference proteome</keyword>
<keyword evidence="9 14" id="KW-0862">Zinc</keyword>
<dbReference type="GO" id="GO:0008237">
    <property type="term" value="F:metallopeptidase activity"/>
    <property type="evidence" value="ECO:0007669"/>
    <property type="project" value="UniProtKB-UniRule"/>
</dbReference>
<proteinExistence type="inferred from homology"/>
<feature type="transmembrane region" description="Helical" evidence="14">
    <location>
        <begin position="12"/>
        <end position="33"/>
    </location>
</feature>
<evidence type="ECO:0000256" key="11">
    <source>
        <dbReference type="ARBA" id="ARBA00023049"/>
    </source>
</evidence>
<evidence type="ECO:0000256" key="7">
    <source>
        <dbReference type="ARBA" id="ARBA00022737"/>
    </source>
</evidence>
<organism evidence="18 19">
    <name type="scientific">Flavobacterium omnivorum</name>
    <dbReference type="NCBI Taxonomy" id="178355"/>
    <lineage>
        <taxon>Bacteria</taxon>
        <taxon>Pseudomonadati</taxon>
        <taxon>Bacteroidota</taxon>
        <taxon>Flavobacteriia</taxon>
        <taxon>Flavobacteriales</taxon>
        <taxon>Flavobacteriaceae</taxon>
        <taxon>Flavobacterium</taxon>
    </lineage>
</organism>
<dbReference type="GO" id="GO:0006508">
    <property type="term" value="P:proteolysis"/>
    <property type="evidence" value="ECO:0007669"/>
    <property type="project" value="UniProtKB-KW"/>
</dbReference>
<evidence type="ECO:0000313" key="18">
    <source>
        <dbReference type="EMBL" id="SDH21833.1"/>
    </source>
</evidence>
<dbReference type="InterPro" id="IPR016483">
    <property type="entry name" value="UCP006404_Pept_M50_CBS"/>
</dbReference>
<keyword evidence="12" id="KW-0129">CBS domain</keyword>
<dbReference type="GO" id="GO:0046872">
    <property type="term" value="F:metal ion binding"/>
    <property type="evidence" value="ECO:0007669"/>
    <property type="project" value="UniProtKB-UniRule"/>
</dbReference>
<keyword evidence="4 14" id="KW-0645">Protease</keyword>
<dbReference type="AlphaFoldDB" id="A0A1G8ALV8"/>
<dbReference type="InterPro" id="IPR008915">
    <property type="entry name" value="Peptidase_M50"/>
</dbReference>
<evidence type="ECO:0000256" key="2">
    <source>
        <dbReference type="ARBA" id="ARBA00007931"/>
    </source>
</evidence>
<keyword evidence="5 14" id="KW-0812">Transmembrane</keyword>
<dbReference type="RefSeq" id="WP_091257003.1">
    <property type="nucleotide sequence ID" value="NZ_FNDB01000005.1"/>
</dbReference>
<dbReference type="EMBL" id="FNDB01000005">
    <property type="protein sequence ID" value="SDH21833.1"/>
    <property type="molecule type" value="Genomic_DNA"/>
</dbReference>
<evidence type="ECO:0000256" key="14">
    <source>
        <dbReference type="PIRNR" id="PIRNR006404"/>
    </source>
</evidence>
<keyword evidence="11 14" id="KW-0482">Metalloprotease</keyword>
<evidence type="ECO:0000259" key="17">
    <source>
        <dbReference type="Pfam" id="PF02163"/>
    </source>
</evidence>
<feature type="binding site" evidence="16">
    <location>
        <position position="165"/>
    </location>
    <ligand>
        <name>Zn(2+)</name>
        <dbReference type="ChEBI" id="CHEBI:29105"/>
        <note>catalytic</note>
    </ligand>
</feature>
<keyword evidence="8 14" id="KW-0378">Hydrolase</keyword>
<evidence type="ECO:0000256" key="9">
    <source>
        <dbReference type="ARBA" id="ARBA00022833"/>
    </source>
</evidence>
<evidence type="ECO:0000256" key="8">
    <source>
        <dbReference type="ARBA" id="ARBA00022801"/>
    </source>
</evidence>
<dbReference type="PIRSF" id="PIRSF006404">
    <property type="entry name" value="UCP006404_Pept_M50_CBS"/>
    <property type="match status" value="1"/>
</dbReference>
<feature type="binding site" evidence="16">
    <location>
        <position position="63"/>
    </location>
    <ligand>
        <name>Zn(2+)</name>
        <dbReference type="ChEBI" id="CHEBI:29105"/>
        <note>catalytic</note>
    </ligand>
</feature>
<evidence type="ECO:0000256" key="6">
    <source>
        <dbReference type="ARBA" id="ARBA00022723"/>
    </source>
</evidence>
<feature type="active site" evidence="15">
    <location>
        <position position="60"/>
    </location>
</feature>
<feature type="transmembrane region" description="Helical" evidence="14">
    <location>
        <begin position="142"/>
        <end position="162"/>
    </location>
</feature>
<evidence type="ECO:0000256" key="5">
    <source>
        <dbReference type="ARBA" id="ARBA00022692"/>
    </source>
</evidence>
<evidence type="ECO:0000256" key="15">
    <source>
        <dbReference type="PIRSR" id="PIRSR006404-1"/>
    </source>
</evidence>
<keyword evidence="13 14" id="KW-0472">Membrane</keyword>
<keyword evidence="10 14" id="KW-1133">Transmembrane helix</keyword>
<evidence type="ECO:0000313" key="19">
    <source>
        <dbReference type="Proteomes" id="UP000199274"/>
    </source>
</evidence>
<dbReference type="Proteomes" id="UP000199274">
    <property type="component" value="Unassembled WGS sequence"/>
</dbReference>
<feature type="domain" description="Peptidase M50" evidence="17">
    <location>
        <begin position="48"/>
        <end position="196"/>
    </location>
</feature>
<feature type="transmembrane region" description="Helical" evidence="14">
    <location>
        <begin position="99"/>
        <end position="122"/>
    </location>
</feature>
<name>A0A1G8ALV8_9FLAO</name>
<comment type="similarity">
    <text evidence="2 14">Belongs to the peptidase M50B family.</text>
</comment>
<feature type="transmembrane region" description="Helical" evidence="14">
    <location>
        <begin position="193"/>
        <end position="220"/>
    </location>
</feature>
<keyword evidence="6 14" id="KW-0479">Metal-binding</keyword>
<evidence type="ECO:0000256" key="10">
    <source>
        <dbReference type="ARBA" id="ARBA00022989"/>
    </source>
</evidence>
<evidence type="ECO:0000256" key="4">
    <source>
        <dbReference type="ARBA" id="ARBA00022670"/>
    </source>
</evidence>
<comment type="subcellular location">
    <subcellularLocation>
        <location evidence="1 14">Cell membrane</location>
        <topology evidence="1 14">Multi-pass membrane protein</topology>
    </subcellularLocation>
</comment>
<comment type="cofactor">
    <cofactor evidence="14 16">
        <name>Zn(2+)</name>
        <dbReference type="ChEBI" id="CHEBI:29105"/>
    </cofactor>
    <text evidence="14 16">Binds 1 zinc ion per subunit.</text>
</comment>
<evidence type="ECO:0000256" key="1">
    <source>
        <dbReference type="ARBA" id="ARBA00004651"/>
    </source>
</evidence>
<dbReference type="InterPro" id="IPR046342">
    <property type="entry name" value="CBS_dom_sf"/>
</dbReference>
<dbReference type="STRING" id="178355.SAMN04488062_10579"/>
<dbReference type="PANTHER" id="PTHR39188:SF3">
    <property type="entry name" value="STAGE IV SPORULATION PROTEIN FB"/>
    <property type="match status" value="1"/>
</dbReference>